<dbReference type="SMART" id="SM00419">
    <property type="entry name" value="HTH_CRP"/>
    <property type="match status" value="1"/>
</dbReference>
<name>A0A934SW64_9BURK</name>
<comment type="caution">
    <text evidence="5">The sequence shown here is derived from an EMBL/GenBank/DDBJ whole genome shotgun (WGS) entry which is preliminary data.</text>
</comment>
<dbReference type="InterPro" id="IPR014710">
    <property type="entry name" value="RmlC-like_jellyroll"/>
</dbReference>
<proteinExistence type="predicted"/>
<evidence type="ECO:0000259" key="4">
    <source>
        <dbReference type="PROSITE" id="PS51063"/>
    </source>
</evidence>
<keyword evidence="6" id="KW-1185">Reference proteome</keyword>
<dbReference type="SUPFAM" id="SSF51206">
    <property type="entry name" value="cAMP-binding domain-like"/>
    <property type="match status" value="1"/>
</dbReference>
<dbReference type="AlphaFoldDB" id="A0A934SW64"/>
<organism evidence="5 6">
    <name type="scientific">Noviherbaspirillum pedocola</name>
    <dbReference type="NCBI Taxonomy" id="2801341"/>
    <lineage>
        <taxon>Bacteria</taxon>
        <taxon>Pseudomonadati</taxon>
        <taxon>Pseudomonadota</taxon>
        <taxon>Betaproteobacteria</taxon>
        <taxon>Burkholderiales</taxon>
        <taxon>Oxalobacteraceae</taxon>
        <taxon>Noviherbaspirillum</taxon>
    </lineage>
</organism>
<dbReference type="Pfam" id="PF13545">
    <property type="entry name" value="HTH_Crp_2"/>
    <property type="match status" value="1"/>
</dbReference>
<dbReference type="Proteomes" id="UP000622890">
    <property type="component" value="Unassembled WGS sequence"/>
</dbReference>
<keyword evidence="1" id="KW-0805">Transcription regulation</keyword>
<sequence length="257" mass="29234">MEEPITFSEDGAHKPVFSLDELRTRCANCNLRELCLPVGLSGEDMDRLDRVIRKRQRVAKGELLYRQDDPFLRLFAVRVGHFKTYQVTHDGEQQITGFQMPGEILGLDAISSGKHQCDAKALEDSEVCEIQYSELEALFVQIPALLRQFHRLMSQEITRDQSVMLLLGNMASEQRFSAFLVNLSSRYAARGYASTSLQLRMGREEIGNYLGLTIESISRLIAKFKKAGLLEVSNREVRILDMPRLREIASGSRSFDK</sequence>
<dbReference type="InterPro" id="IPR018490">
    <property type="entry name" value="cNMP-bd_dom_sf"/>
</dbReference>
<dbReference type="GO" id="GO:0003700">
    <property type="term" value="F:DNA-binding transcription factor activity"/>
    <property type="evidence" value="ECO:0007669"/>
    <property type="project" value="InterPro"/>
</dbReference>
<reference evidence="5" key="1">
    <citation type="submission" date="2021-01" db="EMBL/GenBank/DDBJ databases">
        <title>Genome sequence of strain Noviherbaspirillum sp. DKR-6.</title>
        <authorList>
            <person name="Chaudhary D.K."/>
        </authorList>
    </citation>
    <scope>NUCLEOTIDE SEQUENCE</scope>
    <source>
        <strain evidence="5">DKR-6</strain>
    </source>
</reference>
<dbReference type="RefSeq" id="WP_200593994.1">
    <property type="nucleotide sequence ID" value="NZ_JAEPBG010000007.1"/>
</dbReference>
<dbReference type="SUPFAM" id="SSF46785">
    <property type="entry name" value="Winged helix' DNA-binding domain"/>
    <property type="match status" value="1"/>
</dbReference>
<dbReference type="FunFam" id="2.60.120.10:FF:000004">
    <property type="entry name" value="Fumarate/nitrate reduction transcriptional regulator Fnr"/>
    <property type="match status" value="1"/>
</dbReference>
<dbReference type="FunFam" id="1.10.10.10:FF:000028">
    <property type="entry name" value="Fumarate/nitrate reduction transcriptional regulator Fnr"/>
    <property type="match status" value="1"/>
</dbReference>
<keyword evidence="3" id="KW-0804">Transcription</keyword>
<evidence type="ECO:0000256" key="1">
    <source>
        <dbReference type="ARBA" id="ARBA00023015"/>
    </source>
</evidence>
<dbReference type="GO" id="GO:0003677">
    <property type="term" value="F:DNA binding"/>
    <property type="evidence" value="ECO:0007669"/>
    <property type="project" value="UniProtKB-KW"/>
</dbReference>
<dbReference type="InterPro" id="IPR012318">
    <property type="entry name" value="HTH_CRP"/>
</dbReference>
<dbReference type="PANTHER" id="PTHR24567">
    <property type="entry name" value="CRP FAMILY TRANSCRIPTIONAL REGULATORY PROTEIN"/>
    <property type="match status" value="1"/>
</dbReference>
<dbReference type="PROSITE" id="PS00042">
    <property type="entry name" value="HTH_CRP_1"/>
    <property type="match status" value="1"/>
</dbReference>
<dbReference type="InterPro" id="IPR036388">
    <property type="entry name" value="WH-like_DNA-bd_sf"/>
</dbReference>
<evidence type="ECO:0000313" key="5">
    <source>
        <dbReference type="EMBL" id="MBK4736505.1"/>
    </source>
</evidence>
<dbReference type="NCBIfam" id="NF008365">
    <property type="entry name" value="PRK11161.1"/>
    <property type="match status" value="1"/>
</dbReference>
<accession>A0A934SW64</accession>
<dbReference type="Gene3D" id="2.60.120.10">
    <property type="entry name" value="Jelly Rolls"/>
    <property type="match status" value="1"/>
</dbReference>
<dbReference type="CDD" id="cd00092">
    <property type="entry name" value="HTH_CRP"/>
    <property type="match status" value="1"/>
</dbReference>
<dbReference type="InterPro" id="IPR036390">
    <property type="entry name" value="WH_DNA-bd_sf"/>
</dbReference>
<dbReference type="InterPro" id="IPR018335">
    <property type="entry name" value="Tscrpt_reg_HTH_Crp-type_CS"/>
</dbReference>
<dbReference type="PROSITE" id="PS51063">
    <property type="entry name" value="HTH_CRP_2"/>
    <property type="match status" value="1"/>
</dbReference>
<dbReference type="InterPro" id="IPR000595">
    <property type="entry name" value="cNMP-bd_dom"/>
</dbReference>
<dbReference type="Pfam" id="PF00027">
    <property type="entry name" value="cNMP_binding"/>
    <property type="match status" value="1"/>
</dbReference>
<dbReference type="GO" id="GO:0005829">
    <property type="term" value="C:cytosol"/>
    <property type="evidence" value="ECO:0007669"/>
    <property type="project" value="TreeGrafter"/>
</dbReference>
<evidence type="ECO:0000313" key="6">
    <source>
        <dbReference type="Proteomes" id="UP000622890"/>
    </source>
</evidence>
<dbReference type="EMBL" id="JAEPBG010000007">
    <property type="protein sequence ID" value="MBK4736505.1"/>
    <property type="molecule type" value="Genomic_DNA"/>
</dbReference>
<dbReference type="PRINTS" id="PR00034">
    <property type="entry name" value="HTHCRP"/>
</dbReference>
<feature type="domain" description="HTH crp-type" evidence="4">
    <location>
        <begin position="170"/>
        <end position="243"/>
    </location>
</feature>
<dbReference type="PANTHER" id="PTHR24567:SF75">
    <property type="entry name" value="FUMARATE AND NITRATE REDUCTION REGULATORY PROTEIN"/>
    <property type="match status" value="1"/>
</dbReference>
<evidence type="ECO:0000256" key="3">
    <source>
        <dbReference type="ARBA" id="ARBA00023163"/>
    </source>
</evidence>
<keyword evidence="2" id="KW-0238">DNA-binding</keyword>
<dbReference type="SMART" id="SM00100">
    <property type="entry name" value="cNMP"/>
    <property type="match status" value="1"/>
</dbReference>
<protein>
    <submittedName>
        <fullName evidence="5">Fumarate/nitrate reduction transcriptional regulator Fnr</fullName>
    </submittedName>
</protein>
<evidence type="ECO:0000256" key="2">
    <source>
        <dbReference type="ARBA" id="ARBA00023125"/>
    </source>
</evidence>
<dbReference type="CDD" id="cd00038">
    <property type="entry name" value="CAP_ED"/>
    <property type="match status" value="1"/>
</dbReference>
<gene>
    <name evidence="5" type="primary">fnr</name>
    <name evidence="5" type="ORF">JJB74_17920</name>
</gene>
<dbReference type="InterPro" id="IPR050397">
    <property type="entry name" value="Env_Response_Regulators"/>
</dbReference>
<dbReference type="Gene3D" id="1.10.10.10">
    <property type="entry name" value="Winged helix-like DNA-binding domain superfamily/Winged helix DNA-binding domain"/>
    <property type="match status" value="1"/>
</dbReference>